<proteinExistence type="predicted"/>
<gene>
    <name evidence="1" type="ORF">M378DRAFT_77422</name>
</gene>
<dbReference type="HOGENOM" id="CLU_085458_1_0_1"/>
<organism evidence="1 2">
    <name type="scientific">Amanita muscaria (strain Koide BX008)</name>
    <dbReference type="NCBI Taxonomy" id="946122"/>
    <lineage>
        <taxon>Eukaryota</taxon>
        <taxon>Fungi</taxon>
        <taxon>Dikarya</taxon>
        <taxon>Basidiomycota</taxon>
        <taxon>Agaricomycotina</taxon>
        <taxon>Agaricomycetes</taxon>
        <taxon>Agaricomycetidae</taxon>
        <taxon>Agaricales</taxon>
        <taxon>Pluteineae</taxon>
        <taxon>Amanitaceae</taxon>
        <taxon>Amanita</taxon>
    </lineage>
</organism>
<accession>A0A0C2X8H4</accession>
<evidence type="ECO:0000313" key="2">
    <source>
        <dbReference type="Proteomes" id="UP000054549"/>
    </source>
</evidence>
<dbReference type="EMBL" id="KN818245">
    <property type="protein sequence ID" value="KIL65043.1"/>
    <property type="molecule type" value="Genomic_DNA"/>
</dbReference>
<evidence type="ECO:0000313" key="1">
    <source>
        <dbReference type="EMBL" id="KIL65043.1"/>
    </source>
</evidence>
<dbReference type="InParanoid" id="A0A0C2X8H4"/>
<dbReference type="AlphaFoldDB" id="A0A0C2X8H4"/>
<name>A0A0C2X8H4_AMAMK</name>
<dbReference type="Proteomes" id="UP000054549">
    <property type="component" value="Unassembled WGS sequence"/>
</dbReference>
<dbReference type="OrthoDB" id="3006153at2759"/>
<reference evidence="1 2" key="1">
    <citation type="submission" date="2014-04" db="EMBL/GenBank/DDBJ databases">
        <title>Evolutionary Origins and Diversification of the Mycorrhizal Mutualists.</title>
        <authorList>
            <consortium name="DOE Joint Genome Institute"/>
            <consortium name="Mycorrhizal Genomics Consortium"/>
            <person name="Kohler A."/>
            <person name="Kuo A."/>
            <person name="Nagy L.G."/>
            <person name="Floudas D."/>
            <person name="Copeland A."/>
            <person name="Barry K.W."/>
            <person name="Cichocki N."/>
            <person name="Veneault-Fourrey C."/>
            <person name="LaButti K."/>
            <person name="Lindquist E.A."/>
            <person name="Lipzen A."/>
            <person name="Lundell T."/>
            <person name="Morin E."/>
            <person name="Murat C."/>
            <person name="Riley R."/>
            <person name="Ohm R."/>
            <person name="Sun H."/>
            <person name="Tunlid A."/>
            <person name="Henrissat B."/>
            <person name="Grigoriev I.V."/>
            <person name="Hibbett D.S."/>
            <person name="Martin F."/>
        </authorList>
    </citation>
    <scope>NUCLEOTIDE SEQUENCE [LARGE SCALE GENOMIC DNA]</scope>
    <source>
        <strain evidence="1 2">Koide BX008</strain>
    </source>
</reference>
<protein>
    <submittedName>
        <fullName evidence="1">Uncharacterized protein</fullName>
    </submittedName>
</protein>
<sequence>MSSKKLKGWHTRTLAYPHPDPHSFTPLQADLELAMLSSSLEDPDGFVLAIFSSKDDGNDQYVVVDALGRVLLLPGTSTDIKGLLGLGRKVSGLPPPGGPGNSWTISHKGTCQTVLKLLFASGSSRGRCWLNRLFMGKRKLKATSVYGYRQGMTKLTMKINGCTHLPDMIYKLFGLLLEGYQGPGTVDRFVIDRVKGVLQYLNHL</sequence>
<keyword evidence="2" id="KW-1185">Reference proteome</keyword>